<evidence type="ECO:0000313" key="3">
    <source>
        <dbReference type="Proteomes" id="UP000054248"/>
    </source>
</evidence>
<dbReference type="AlphaFoldDB" id="A0A0C3QG35"/>
<name>A0A0C3QG35_9AGAM</name>
<proteinExistence type="predicted"/>
<reference evidence="3" key="2">
    <citation type="submission" date="2015-01" db="EMBL/GenBank/DDBJ databases">
        <title>Evolutionary Origins and Diversification of the Mycorrhizal Mutualists.</title>
        <authorList>
            <consortium name="DOE Joint Genome Institute"/>
            <consortium name="Mycorrhizal Genomics Consortium"/>
            <person name="Kohler A."/>
            <person name="Kuo A."/>
            <person name="Nagy L.G."/>
            <person name="Floudas D."/>
            <person name="Copeland A."/>
            <person name="Barry K.W."/>
            <person name="Cichocki N."/>
            <person name="Veneault-Fourrey C."/>
            <person name="LaButti K."/>
            <person name="Lindquist E.A."/>
            <person name="Lipzen A."/>
            <person name="Lundell T."/>
            <person name="Morin E."/>
            <person name="Murat C."/>
            <person name="Riley R."/>
            <person name="Ohm R."/>
            <person name="Sun H."/>
            <person name="Tunlid A."/>
            <person name="Henrissat B."/>
            <person name="Grigoriev I.V."/>
            <person name="Hibbett D.S."/>
            <person name="Martin F."/>
        </authorList>
    </citation>
    <scope>NUCLEOTIDE SEQUENCE [LARGE SCALE GENOMIC DNA]</scope>
    <source>
        <strain evidence="3">MUT 4182</strain>
    </source>
</reference>
<dbReference type="OrthoDB" id="3939017at2759"/>
<evidence type="ECO:0000313" key="2">
    <source>
        <dbReference type="EMBL" id="KIO24344.1"/>
    </source>
</evidence>
<dbReference type="HOGENOM" id="CLU_1008988_0_0_1"/>
<feature type="region of interest" description="Disordered" evidence="1">
    <location>
        <begin position="250"/>
        <end position="276"/>
    </location>
</feature>
<dbReference type="SUPFAM" id="SSF57997">
    <property type="entry name" value="Tropomyosin"/>
    <property type="match status" value="1"/>
</dbReference>
<accession>A0A0C3QG35</accession>
<dbReference type="Gene3D" id="1.10.287.1490">
    <property type="match status" value="2"/>
</dbReference>
<sequence>MDELAPTQLAFGTVAAVSVAAAYWWGQSGGKKVAGDGTTRISQLETDLAEAKASATKLQTQLDELQAKLKQATAAKESTETKLATALKQNEKAYQELIGKDNKNSDLEEKLAAEAAKTAKELADAKKAVEDAQAKLEPALAQVRSLETEVATLRQNLEAAEGLRTDLASRQTASAEELAKKDSDIVSLQTQLSETKEKVCAFESEKQGLDASLRNSKAEVEALTATVASVEAASTAVETKYLSLKQELEAARSENSTASERALRDADAAASEVPIC</sequence>
<dbReference type="Proteomes" id="UP000054248">
    <property type="component" value="Unassembled WGS sequence"/>
</dbReference>
<protein>
    <submittedName>
        <fullName evidence="2">Uncharacterized protein</fullName>
    </submittedName>
</protein>
<keyword evidence="3" id="KW-1185">Reference proteome</keyword>
<gene>
    <name evidence="2" type="ORF">M407DRAFT_26251</name>
</gene>
<dbReference type="EMBL" id="KN823063">
    <property type="protein sequence ID" value="KIO24344.1"/>
    <property type="molecule type" value="Genomic_DNA"/>
</dbReference>
<reference evidence="2 3" key="1">
    <citation type="submission" date="2014-04" db="EMBL/GenBank/DDBJ databases">
        <authorList>
            <consortium name="DOE Joint Genome Institute"/>
            <person name="Kuo A."/>
            <person name="Girlanda M."/>
            <person name="Perotto S."/>
            <person name="Kohler A."/>
            <person name="Nagy L.G."/>
            <person name="Floudas D."/>
            <person name="Copeland A."/>
            <person name="Barry K.W."/>
            <person name="Cichocki N."/>
            <person name="Veneault-Fourrey C."/>
            <person name="LaButti K."/>
            <person name="Lindquist E.A."/>
            <person name="Lipzen A."/>
            <person name="Lundell T."/>
            <person name="Morin E."/>
            <person name="Murat C."/>
            <person name="Sun H."/>
            <person name="Tunlid A."/>
            <person name="Henrissat B."/>
            <person name="Grigoriev I.V."/>
            <person name="Hibbett D.S."/>
            <person name="Martin F."/>
            <person name="Nordberg H.P."/>
            <person name="Cantor M.N."/>
            <person name="Hua S.X."/>
        </authorList>
    </citation>
    <scope>NUCLEOTIDE SEQUENCE [LARGE SCALE GENOMIC DNA]</scope>
    <source>
        <strain evidence="2 3">MUT 4182</strain>
    </source>
</reference>
<organism evidence="2 3">
    <name type="scientific">Tulasnella calospora MUT 4182</name>
    <dbReference type="NCBI Taxonomy" id="1051891"/>
    <lineage>
        <taxon>Eukaryota</taxon>
        <taxon>Fungi</taxon>
        <taxon>Dikarya</taxon>
        <taxon>Basidiomycota</taxon>
        <taxon>Agaricomycotina</taxon>
        <taxon>Agaricomycetes</taxon>
        <taxon>Cantharellales</taxon>
        <taxon>Tulasnellaceae</taxon>
        <taxon>Tulasnella</taxon>
    </lineage>
</organism>
<evidence type="ECO:0000256" key="1">
    <source>
        <dbReference type="SAM" id="MobiDB-lite"/>
    </source>
</evidence>
<dbReference type="STRING" id="1051891.A0A0C3QG35"/>